<evidence type="ECO:0000313" key="2">
    <source>
        <dbReference type="Proteomes" id="UP000287756"/>
    </source>
</evidence>
<dbReference type="AlphaFoldDB" id="A0A410MDK9"/>
<dbReference type="EMBL" id="CP026118">
    <property type="protein sequence ID" value="QAS52811.1"/>
    <property type="molecule type" value="Genomic_DNA"/>
</dbReference>
<sequence length="117" mass="13352">MAQDTTPEKIRSIAKHLRSLSDTDLNLYIEDAKAELDEEKIPEKYQERLQRYLAAHLASLNVRRVSSQKVDGMSQTFSDSNRTSVKSVGLDSTPYGQEFARLIKKYTSRPSLKLTVF</sequence>
<name>A0A410MDK9_9BACI</name>
<reference evidence="1 2" key="1">
    <citation type="submission" date="2018-01" db="EMBL/GenBank/DDBJ databases">
        <title>The whole genome sequencing and assembly of Halobacillus litoralis ERB031 strain.</title>
        <authorList>
            <person name="Lee S.-J."/>
            <person name="Park M.-K."/>
            <person name="Kim J.-Y."/>
            <person name="Lee Y.-J."/>
            <person name="Yi H."/>
            <person name="Bahn Y.-S."/>
            <person name="Kim J.F."/>
            <person name="Lee D.-W."/>
        </authorList>
    </citation>
    <scope>NUCLEOTIDE SEQUENCE [LARGE SCALE GENOMIC DNA]</scope>
    <source>
        <strain evidence="1 2">ERB 031</strain>
    </source>
</reference>
<accession>A0A410MDK9</accession>
<organism evidence="1 2">
    <name type="scientific">Halobacillus litoralis</name>
    <dbReference type="NCBI Taxonomy" id="45668"/>
    <lineage>
        <taxon>Bacteria</taxon>
        <taxon>Bacillati</taxon>
        <taxon>Bacillota</taxon>
        <taxon>Bacilli</taxon>
        <taxon>Bacillales</taxon>
        <taxon>Bacillaceae</taxon>
        <taxon>Halobacillus</taxon>
    </lineage>
</organism>
<evidence type="ECO:0000313" key="1">
    <source>
        <dbReference type="EMBL" id="QAS52811.1"/>
    </source>
</evidence>
<dbReference type="InterPro" id="IPR025127">
    <property type="entry name" value="DUF4054"/>
</dbReference>
<dbReference type="Proteomes" id="UP000287756">
    <property type="component" value="Chromosome"/>
</dbReference>
<proteinExistence type="predicted"/>
<dbReference type="OrthoDB" id="2969819at2"/>
<dbReference type="Pfam" id="PF13262">
    <property type="entry name" value="DUF4054"/>
    <property type="match status" value="1"/>
</dbReference>
<gene>
    <name evidence="1" type="ORF">HLI_11695</name>
</gene>
<dbReference type="KEGG" id="hli:HLI_11695"/>
<protein>
    <submittedName>
        <fullName evidence="1">DUF4054 domain-containing protein</fullName>
    </submittedName>
</protein>
<dbReference type="RefSeq" id="WP_128525088.1">
    <property type="nucleotide sequence ID" value="NZ_CP026118.1"/>
</dbReference>